<evidence type="ECO:0000256" key="7">
    <source>
        <dbReference type="PROSITE-ProRule" id="PRU00278"/>
    </source>
</evidence>
<feature type="signal peptide" evidence="8">
    <location>
        <begin position="1"/>
        <end position="31"/>
    </location>
</feature>
<evidence type="ECO:0000256" key="8">
    <source>
        <dbReference type="SAM" id="SignalP"/>
    </source>
</evidence>
<dbReference type="EC" id="5.2.1.8" evidence="3"/>
<feature type="domain" description="PpiC" evidence="9">
    <location>
        <begin position="137"/>
        <end position="252"/>
    </location>
</feature>
<dbReference type="SUPFAM" id="SSF109998">
    <property type="entry name" value="Triger factor/SurA peptide-binding domain-like"/>
    <property type="match status" value="1"/>
</dbReference>
<dbReference type="InterPro" id="IPR050245">
    <property type="entry name" value="PrsA_foldase"/>
</dbReference>
<accession>A0AAQ1JRS9</accession>
<evidence type="ECO:0000256" key="2">
    <source>
        <dbReference type="ARBA" id="ARBA00007656"/>
    </source>
</evidence>
<evidence type="ECO:0000313" key="11">
    <source>
        <dbReference type="Proteomes" id="UP000183529"/>
    </source>
</evidence>
<dbReference type="Proteomes" id="UP000183529">
    <property type="component" value="Unassembled WGS sequence"/>
</dbReference>
<feature type="chain" id="PRO_5042826342" description="peptidylprolyl isomerase" evidence="8">
    <location>
        <begin position="32"/>
        <end position="296"/>
    </location>
</feature>
<evidence type="ECO:0000256" key="6">
    <source>
        <dbReference type="ARBA" id="ARBA00023235"/>
    </source>
</evidence>
<evidence type="ECO:0000259" key="9">
    <source>
        <dbReference type="PROSITE" id="PS50198"/>
    </source>
</evidence>
<proteinExistence type="inferred from homology"/>
<evidence type="ECO:0000256" key="5">
    <source>
        <dbReference type="ARBA" id="ARBA00023110"/>
    </source>
</evidence>
<sequence>MIRMSHLIRTLCVTAFASVAVSTVLPTLTHAAGESGATSQSAALPAGAVAVVNGVAIPQSALDDTVRKVTANGAPDAPQLRAALRDGLIARELLRQQAVHDHFDKRPEVAQVPEAEKTDMAIRAWLEANVRAADPTERQIKARYTTVNAELGQYEFKPQLIVVADQAAAQNAIAQLKAGQTFDAVAKQVSLAPSKANGGQMPWVSFKTPVVDGKTRGVPTDVAQALAQLQVGGVAPQPVKSDDAWVVVKLQDKRPMKVQSYAEVKDEIRRQLKAEALDAAVNQRVQSLASRATIVR</sequence>
<dbReference type="PANTHER" id="PTHR47245:SF1">
    <property type="entry name" value="FOLDASE PROTEIN PRSA"/>
    <property type="match status" value="1"/>
</dbReference>
<comment type="caution">
    <text evidence="10">The sequence shown here is derived from an EMBL/GenBank/DDBJ whole genome shotgun (WGS) entry which is preliminary data.</text>
</comment>
<dbReference type="InterPro" id="IPR046357">
    <property type="entry name" value="PPIase_dom_sf"/>
</dbReference>
<dbReference type="AlphaFoldDB" id="A0AAQ1JRS9"/>
<keyword evidence="5 7" id="KW-0697">Rotamase</keyword>
<dbReference type="Pfam" id="PF13145">
    <property type="entry name" value="Rotamase_2"/>
    <property type="match status" value="1"/>
</dbReference>
<comment type="similarity">
    <text evidence="2">Belongs to the PpiC/parvulin rotamase family.</text>
</comment>
<evidence type="ECO:0000313" key="10">
    <source>
        <dbReference type="EMBL" id="SEI80256.1"/>
    </source>
</evidence>
<dbReference type="PANTHER" id="PTHR47245">
    <property type="entry name" value="PEPTIDYLPROLYL ISOMERASE"/>
    <property type="match status" value="1"/>
</dbReference>
<dbReference type="SUPFAM" id="SSF54534">
    <property type="entry name" value="FKBP-like"/>
    <property type="match status" value="1"/>
</dbReference>
<name>A0AAQ1JRS9_9BURK</name>
<dbReference type="InterPro" id="IPR000297">
    <property type="entry name" value="PPIase_PpiC"/>
</dbReference>
<evidence type="ECO:0000256" key="3">
    <source>
        <dbReference type="ARBA" id="ARBA00013194"/>
    </source>
</evidence>
<dbReference type="Gene3D" id="3.10.50.40">
    <property type="match status" value="1"/>
</dbReference>
<dbReference type="PROSITE" id="PS50198">
    <property type="entry name" value="PPIC_PPIASE_2"/>
    <property type="match status" value="1"/>
</dbReference>
<keyword evidence="6 7" id="KW-0413">Isomerase</keyword>
<evidence type="ECO:0000256" key="4">
    <source>
        <dbReference type="ARBA" id="ARBA00022729"/>
    </source>
</evidence>
<dbReference type="EMBL" id="FNZM01000001">
    <property type="protein sequence ID" value="SEI80256.1"/>
    <property type="molecule type" value="Genomic_DNA"/>
</dbReference>
<keyword evidence="4 8" id="KW-0732">Signal</keyword>
<dbReference type="GO" id="GO:0003755">
    <property type="term" value="F:peptidyl-prolyl cis-trans isomerase activity"/>
    <property type="evidence" value="ECO:0007669"/>
    <property type="project" value="UniProtKB-KW"/>
</dbReference>
<reference evidence="10 11" key="1">
    <citation type="submission" date="2016-10" db="EMBL/GenBank/DDBJ databases">
        <authorList>
            <person name="Varghese N."/>
            <person name="Submissions S."/>
        </authorList>
    </citation>
    <scope>NUCLEOTIDE SEQUENCE [LARGE SCALE GENOMIC DNA]</scope>
    <source>
        <strain evidence="10 11">LMG 22274</strain>
    </source>
</reference>
<gene>
    <name evidence="10" type="ORF">SAMN05216550_10133</name>
</gene>
<protein>
    <recommendedName>
        <fullName evidence="3">peptidylprolyl isomerase</fullName>
        <ecNumber evidence="3">5.2.1.8</ecNumber>
    </recommendedName>
</protein>
<evidence type="ECO:0000256" key="1">
    <source>
        <dbReference type="ARBA" id="ARBA00000971"/>
    </source>
</evidence>
<comment type="catalytic activity">
    <reaction evidence="1">
        <text>[protein]-peptidylproline (omega=180) = [protein]-peptidylproline (omega=0)</text>
        <dbReference type="Rhea" id="RHEA:16237"/>
        <dbReference type="Rhea" id="RHEA-COMP:10747"/>
        <dbReference type="Rhea" id="RHEA-COMP:10748"/>
        <dbReference type="ChEBI" id="CHEBI:83833"/>
        <dbReference type="ChEBI" id="CHEBI:83834"/>
        <dbReference type="EC" id="5.2.1.8"/>
    </reaction>
</comment>
<organism evidence="10 11">
    <name type="scientific">Paraburkholderia tropica</name>
    <dbReference type="NCBI Taxonomy" id="92647"/>
    <lineage>
        <taxon>Bacteria</taxon>
        <taxon>Pseudomonadati</taxon>
        <taxon>Pseudomonadota</taxon>
        <taxon>Betaproteobacteria</taxon>
        <taxon>Burkholderiales</taxon>
        <taxon>Burkholderiaceae</taxon>
        <taxon>Paraburkholderia</taxon>
    </lineage>
</organism>
<dbReference type="InterPro" id="IPR027304">
    <property type="entry name" value="Trigger_fact/SurA_dom_sf"/>
</dbReference>